<organism evidence="5 6">
    <name type="scientific">Rhizobium rhizogenes (strain K84 / ATCC BAA-868)</name>
    <name type="common">Agrobacterium radiobacter</name>
    <dbReference type="NCBI Taxonomy" id="311403"/>
    <lineage>
        <taxon>Bacteria</taxon>
        <taxon>Pseudomonadati</taxon>
        <taxon>Pseudomonadota</taxon>
        <taxon>Alphaproteobacteria</taxon>
        <taxon>Hyphomicrobiales</taxon>
        <taxon>Rhizobiaceae</taxon>
        <taxon>Rhizobium/Agrobacterium group</taxon>
        <taxon>Rhizobium</taxon>
    </lineage>
</organism>
<dbReference type="SUPFAM" id="SSF48008">
    <property type="entry name" value="GntR ligand-binding domain-like"/>
    <property type="match status" value="1"/>
</dbReference>
<dbReference type="InterPro" id="IPR008920">
    <property type="entry name" value="TF_FadR/GntR_C"/>
</dbReference>
<evidence type="ECO:0000256" key="1">
    <source>
        <dbReference type="ARBA" id="ARBA00023015"/>
    </source>
</evidence>
<dbReference type="Gene3D" id="1.20.120.530">
    <property type="entry name" value="GntR ligand-binding domain-like"/>
    <property type="match status" value="1"/>
</dbReference>
<dbReference type="SUPFAM" id="SSF46785">
    <property type="entry name" value="Winged helix' DNA-binding domain"/>
    <property type="match status" value="1"/>
</dbReference>
<dbReference type="InterPro" id="IPR011711">
    <property type="entry name" value="GntR_C"/>
</dbReference>
<evidence type="ECO:0000256" key="2">
    <source>
        <dbReference type="ARBA" id="ARBA00023125"/>
    </source>
</evidence>
<protein>
    <submittedName>
        <fullName evidence="5">Transcriptional regulator protein</fullName>
    </submittedName>
</protein>
<accession>B9JF17</accession>
<dbReference type="HOGENOM" id="CLU_017584_5_2_5"/>
<dbReference type="Pfam" id="PF00392">
    <property type="entry name" value="GntR"/>
    <property type="match status" value="1"/>
</dbReference>
<evidence type="ECO:0000313" key="6">
    <source>
        <dbReference type="Proteomes" id="UP000001600"/>
    </source>
</evidence>
<gene>
    <name evidence="5" type="ordered locus">Arad_2282</name>
</gene>
<dbReference type="KEGG" id="ara:Arad_2282"/>
<dbReference type="PANTHER" id="PTHR43537">
    <property type="entry name" value="TRANSCRIPTIONAL REGULATOR, GNTR FAMILY"/>
    <property type="match status" value="1"/>
</dbReference>
<dbReference type="GO" id="GO:0003677">
    <property type="term" value="F:DNA binding"/>
    <property type="evidence" value="ECO:0007669"/>
    <property type="project" value="UniProtKB-KW"/>
</dbReference>
<keyword evidence="1" id="KW-0805">Transcription regulation</keyword>
<evidence type="ECO:0000313" key="5">
    <source>
        <dbReference type="EMBL" id="ACM26508.1"/>
    </source>
</evidence>
<dbReference type="GO" id="GO:0003700">
    <property type="term" value="F:DNA-binding transcription factor activity"/>
    <property type="evidence" value="ECO:0007669"/>
    <property type="project" value="InterPro"/>
</dbReference>
<keyword evidence="3" id="KW-0804">Transcription</keyword>
<feature type="domain" description="HTH gntR-type" evidence="4">
    <location>
        <begin position="18"/>
        <end position="85"/>
    </location>
</feature>
<name>B9JF17_RHIR8</name>
<dbReference type="InterPro" id="IPR000524">
    <property type="entry name" value="Tscrpt_reg_HTH_GntR"/>
</dbReference>
<evidence type="ECO:0000256" key="3">
    <source>
        <dbReference type="ARBA" id="ARBA00023163"/>
    </source>
</evidence>
<dbReference type="AlphaFoldDB" id="B9JF17"/>
<dbReference type="Proteomes" id="UP000001600">
    <property type="component" value="Chromosome 1"/>
</dbReference>
<dbReference type="Gene3D" id="1.10.10.10">
    <property type="entry name" value="Winged helix-like DNA-binding domain superfamily/Winged helix DNA-binding domain"/>
    <property type="match status" value="1"/>
</dbReference>
<reference evidence="5 6" key="1">
    <citation type="journal article" date="2009" name="J. Bacteriol.">
        <title>Genome sequences of three Agrobacterium biovars help elucidate the evolution of multichromosome genomes in bacteria.</title>
        <authorList>
            <person name="Slater S.C."/>
            <person name="Goldman B.S."/>
            <person name="Goodner B."/>
            <person name="Setubal J.C."/>
            <person name="Farrand S.K."/>
            <person name="Nester E.W."/>
            <person name="Burr T.J."/>
            <person name="Banta L."/>
            <person name="Dickerman A.W."/>
            <person name="Paulsen I."/>
            <person name="Otten L."/>
            <person name="Suen G."/>
            <person name="Welch R."/>
            <person name="Almeida N.F."/>
            <person name="Arnold F."/>
            <person name="Burton O.T."/>
            <person name="Du Z."/>
            <person name="Ewing A."/>
            <person name="Godsy E."/>
            <person name="Heisel S."/>
            <person name="Houmiel K.L."/>
            <person name="Jhaveri J."/>
            <person name="Lu J."/>
            <person name="Miller N.M."/>
            <person name="Norton S."/>
            <person name="Chen Q."/>
            <person name="Phoolcharoen W."/>
            <person name="Ohlin V."/>
            <person name="Ondrusek D."/>
            <person name="Pride N."/>
            <person name="Stricklin S.L."/>
            <person name="Sun J."/>
            <person name="Wheeler C."/>
            <person name="Wilson L."/>
            <person name="Zhu H."/>
            <person name="Wood D.W."/>
        </authorList>
    </citation>
    <scope>NUCLEOTIDE SEQUENCE [LARGE SCALE GENOMIC DNA]</scope>
    <source>
        <strain evidence="6">K84 / ATCC BAA-868</strain>
    </source>
</reference>
<proteinExistence type="predicted"/>
<dbReference type="InterPro" id="IPR036390">
    <property type="entry name" value="WH_DNA-bd_sf"/>
</dbReference>
<evidence type="ECO:0000259" key="4">
    <source>
        <dbReference type="PROSITE" id="PS50949"/>
    </source>
</evidence>
<keyword evidence="2" id="KW-0238">DNA-binding</keyword>
<dbReference type="STRING" id="311403.Arad_2282"/>
<dbReference type="SMART" id="SM00895">
    <property type="entry name" value="FCD"/>
    <property type="match status" value="1"/>
</dbReference>
<dbReference type="Pfam" id="PF07729">
    <property type="entry name" value="FCD"/>
    <property type="match status" value="1"/>
</dbReference>
<dbReference type="InterPro" id="IPR036388">
    <property type="entry name" value="WH-like_DNA-bd_sf"/>
</dbReference>
<sequence>MPENDISAWTWESAGMHHSQSHLAYLALEHLIVTLVLKPGALVTEKQLIELAGHGRTPVREAIQKLAWQGLIHVRPRVGLQIAEIRPDDHMHVMQVRRELEPIAASLVAINANQQQRDQLVECARLMSDCTITGDLPGFFAADKTFDEILEEACPNDFITAALGPVQTHSRRLWYSTATPDGMDRAIALHVGVIRAIHQGNAEDASKAMATLIDYLSGT</sequence>
<dbReference type="PROSITE" id="PS50949">
    <property type="entry name" value="HTH_GNTR"/>
    <property type="match status" value="1"/>
</dbReference>
<dbReference type="eggNOG" id="COG1802">
    <property type="taxonomic scope" value="Bacteria"/>
</dbReference>
<dbReference type="SMART" id="SM00345">
    <property type="entry name" value="HTH_GNTR"/>
    <property type="match status" value="1"/>
</dbReference>
<dbReference type="EMBL" id="CP000628">
    <property type="protein sequence ID" value="ACM26508.1"/>
    <property type="molecule type" value="Genomic_DNA"/>
</dbReference>
<dbReference type="PANTHER" id="PTHR43537:SF45">
    <property type="entry name" value="GNTR FAMILY REGULATORY PROTEIN"/>
    <property type="match status" value="1"/>
</dbReference>